<proteinExistence type="predicted"/>
<gene>
    <name evidence="3" type="ORF">HL667_21135</name>
</gene>
<evidence type="ECO:0000259" key="2">
    <source>
        <dbReference type="Pfam" id="PF01551"/>
    </source>
</evidence>
<dbReference type="Pfam" id="PF01551">
    <property type="entry name" value="Peptidase_M23"/>
    <property type="match status" value="1"/>
</dbReference>
<dbReference type="EMBL" id="JABFDN010000007">
    <property type="protein sequence ID" value="NPU67521.1"/>
    <property type="molecule type" value="Genomic_DNA"/>
</dbReference>
<dbReference type="InterPro" id="IPR016047">
    <property type="entry name" value="M23ase_b-sheet_dom"/>
</dbReference>
<protein>
    <submittedName>
        <fullName evidence="3">M23 family metallopeptidase</fullName>
    </submittedName>
</protein>
<dbReference type="SUPFAM" id="SSF51261">
    <property type="entry name" value="Duplicated hybrid motif"/>
    <property type="match status" value="1"/>
</dbReference>
<dbReference type="PANTHER" id="PTHR21666:SF270">
    <property type="entry name" value="MUREIN HYDROLASE ACTIVATOR ENVC"/>
    <property type="match status" value="1"/>
</dbReference>
<comment type="caution">
    <text evidence="3">The sequence shown here is derived from an EMBL/GenBank/DDBJ whole genome shotgun (WGS) entry which is preliminary data.</text>
</comment>
<dbReference type="PANTHER" id="PTHR21666">
    <property type="entry name" value="PEPTIDASE-RELATED"/>
    <property type="match status" value="1"/>
</dbReference>
<reference evidence="3" key="1">
    <citation type="submission" date="2020-05" db="EMBL/GenBank/DDBJ databases">
        <title>Nod-independent and nitrogen-fixing Bradyrhizobium aeschynomene sp. nov. isolated from nodules of Aeschynomene indica.</title>
        <authorList>
            <person name="Zhang Z."/>
        </authorList>
    </citation>
    <scope>NUCLEOTIDE SEQUENCE</scope>
    <source>
        <strain evidence="3">83012</strain>
    </source>
</reference>
<keyword evidence="4" id="KW-1185">Reference proteome</keyword>
<dbReference type="Proteomes" id="UP000886476">
    <property type="component" value="Unassembled WGS sequence"/>
</dbReference>
<dbReference type="InterPro" id="IPR050570">
    <property type="entry name" value="Cell_wall_metabolism_enzyme"/>
</dbReference>
<dbReference type="InterPro" id="IPR011055">
    <property type="entry name" value="Dup_hybrid_motif"/>
</dbReference>
<accession>A0ABX2CH31</accession>
<evidence type="ECO:0000256" key="1">
    <source>
        <dbReference type="SAM" id="MobiDB-lite"/>
    </source>
</evidence>
<feature type="region of interest" description="Disordered" evidence="1">
    <location>
        <begin position="15"/>
        <end position="37"/>
    </location>
</feature>
<organism evidence="3 4">
    <name type="scientific">Bradyrhizobium aeschynomenes</name>
    <dbReference type="NCBI Taxonomy" id="2734909"/>
    <lineage>
        <taxon>Bacteria</taxon>
        <taxon>Pseudomonadati</taxon>
        <taxon>Pseudomonadota</taxon>
        <taxon>Alphaproteobacteria</taxon>
        <taxon>Hyphomicrobiales</taxon>
        <taxon>Nitrobacteraceae</taxon>
        <taxon>Bradyrhizobium</taxon>
    </lineage>
</organism>
<evidence type="ECO:0000313" key="4">
    <source>
        <dbReference type="Proteomes" id="UP000886476"/>
    </source>
</evidence>
<sequence length="292" mass="31940">MPRYEYPGYGPVGDGWLTKRPGTKGGYHGGTDNPAKPDTPVYAEYAGKVFRSGVIAGYGRAVVVESVAPDGTKFYALYGHLGPGDLPAPNTPIVAGRPIPGAVIGTKDYVQSMGGLSTGPHLHREIISGNVRLNADGPFGIYSSDVKHKADPDTFDINQPLFPYERPSQPSPPQPSDEVSKRLPGRGRIMSPPIAPSVSSPIVPGMPIPGAEGPTSVGGQMDRSRWCHLLCLDRCRKILGGTAFWDRWILFLGRRLTPLYSRVRPSIRKLIREPWATWLCCFRLPRWRTRNG</sequence>
<name>A0ABX2CH31_9BRAD</name>
<feature type="region of interest" description="Disordered" evidence="1">
    <location>
        <begin position="157"/>
        <end position="202"/>
    </location>
</feature>
<dbReference type="RefSeq" id="WP_172112605.1">
    <property type="nucleotide sequence ID" value="NZ_JABFDM010000005.1"/>
</dbReference>
<dbReference type="Gene3D" id="2.70.70.10">
    <property type="entry name" value="Glucose Permease (Domain IIA)"/>
    <property type="match status" value="1"/>
</dbReference>
<feature type="domain" description="M23ase beta-sheet core" evidence="2">
    <location>
        <begin position="27"/>
        <end position="133"/>
    </location>
</feature>
<dbReference type="CDD" id="cd12797">
    <property type="entry name" value="M23_peptidase"/>
    <property type="match status" value="1"/>
</dbReference>
<evidence type="ECO:0000313" key="3">
    <source>
        <dbReference type="EMBL" id="NPU67521.1"/>
    </source>
</evidence>